<evidence type="ECO:0000313" key="2">
    <source>
        <dbReference type="Proteomes" id="UP000037822"/>
    </source>
</evidence>
<protein>
    <submittedName>
        <fullName evidence="1">Uncharacterized protein</fullName>
    </submittedName>
</protein>
<dbReference type="Proteomes" id="UP000037822">
    <property type="component" value="Unassembled WGS sequence"/>
</dbReference>
<organism evidence="1 2">
    <name type="scientific">Bosea vaviloviae</name>
    <dbReference type="NCBI Taxonomy" id="1526658"/>
    <lineage>
        <taxon>Bacteria</taxon>
        <taxon>Pseudomonadati</taxon>
        <taxon>Pseudomonadota</taxon>
        <taxon>Alphaproteobacteria</taxon>
        <taxon>Hyphomicrobiales</taxon>
        <taxon>Boseaceae</taxon>
        <taxon>Bosea</taxon>
    </lineage>
</organism>
<keyword evidence="2" id="KW-1185">Reference proteome</keyword>
<name>A0A0N1FEG4_9HYPH</name>
<reference evidence="1 2" key="1">
    <citation type="submission" date="2015-07" db="EMBL/GenBank/DDBJ databases">
        <title>Whole genome sequencing of Bosea vaviloviae isolated from cave pool.</title>
        <authorList>
            <person name="Tan N.E.H."/>
            <person name="Lee Y.P."/>
            <person name="Gan H.M."/>
            <person name="Barton H."/>
            <person name="Savka M.A."/>
        </authorList>
    </citation>
    <scope>NUCLEOTIDE SEQUENCE [LARGE SCALE GENOMIC DNA]</scope>
    <source>
        <strain evidence="1 2">SD260</strain>
    </source>
</reference>
<dbReference type="PATRIC" id="fig|1526658.3.peg.4062"/>
<gene>
    <name evidence="1" type="ORF">AE618_13120</name>
</gene>
<comment type="caution">
    <text evidence="1">The sequence shown here is derived from an EMBL/GenBank/DDBJ whole genome shotgun (WGS) entry which is preliminary data.</text>
</comment>
<accession>A0A0N1FEG4</accession>
<sequence length="146" mass="15543">MSEAARSNLERQSIVVAAILEKMLEGGVLPEWISAETFSAAYAEAGYPARFDSESLIEDIIAWLDREQIIFVKNSMQGTEGEMVWECGLTAKGIHLVQTPTAIFGGLTPQQVIEGKAKGDAPASQYVKAGSFLGGLFGGAIKSMSG</sequence>
<dbReference type="AlphaFoldDB" id="A0A0N1FEG4"/>
<proteinExistence type="predicted"/>
<evidence type="ECO:0000313" key="1">
    <source>
        <dbReference type="EMBL" id="KPH80673.1"/>
    </source>
</evidence>
<dbReference type="EMBL" id="LGSZ01000040">
    <property type="protein sequence ID" value="KPH80673.1"/>
    <property type="molecule type" value="Genomic_DNA"/>
</dbReference>
<dbReference type="RefSeq" id="WP_156330249.1">
    <property type="nucleotide sequence ID" value="NZ_LGSZ01000040.1"/>
</dbReference>